<dbReference type="EMBL" id="KV907496">
    <property type="protein sequence ID" value="OOF98429.1"/>
    <property type="molecule type" value="Genomic_DNA"/>
</dbReference>
<gene>
    <name evidence="1" type="ORF">ASPCADRAFT_3486</name>
</gene>
<accession>A0A1R3RVA1</accession>
<dbReference type="AlphaFoldDB" id="A0A1R3RVA1"/>
<proteinExistence type="predicted"/>
<evidence type="ECO:0000313" key="1">
    <source>
        <dbReference type="EMBL" id="OOF98429.1"/>
    </source>
</evidence>
<dbReference type="OrthoDB" id="5153231at2759"/>
<dbReference type="VEuPathDB" id="FungiDB:ASPCADRAFT_3486"/>
<protein>
    <submittedName>
        <fullName evidence="1">Uncharacterized protein</fullName>
    </submittedName>
</protein>
<evidence type="ECO:0000313" key="2">
    <source>
        <dbReference type="Proteomes" id="UP000188318"/>
    </source>
</evidence>
<sequence length="174" mass="19230">MAVGIHGFSETSKAFREFVDLMIMHRPMTKDYNHWIYFPLDGQERILGVWIQQWEEWHGPPIVVLQTSPGRTVILGSLFPFNVGDVYDYHRLVTPSDGSVLGFIHNGLDPAAKCISAVGVTCSGQGHAGGLEPLPASLPCEAPTVFPSQIDINDTWYLSNPPLKGLVKVQVCRD</sequence>
<organism evidence="1 2">
    <name type="scientific">Aspergillus carbonarius (strain ITEM 5010)</name>
    <dbReference type="NCBI Taxonomy" id="602072"/>
    <lineage>
        <taxon>Eukaryota</taxon>
        <taxon>Fungi</taxon>
        <taxon>Dikarya</taxon>
        <taxon>Ascomycota</taxon>
        <taxon>Pezizomycotina</taxon>
        <taxon>Eurotiomycetes</taxon>
        <taxon>Eurotiomycetidae</taxon>
        <taxon>Eurotiales</taxon>
        <taxon>Aspergillaceae</taxon>
        <taxon>Aspergillus</taxon>
        <taxon>Aspergillus subgen. Circumdati</taxon>
    </lineage>
</organism>
<dbReference type="OMA" id="KNECIEA"/>
<keyword evidence="2" id="KW-1185">Reference proteome</keyword>
<name>A0A1R3RVA1_ASPC5</name>
<dbReference type="Proteomes" id="UP000188318">
    <property type="component" value="Unassembled WGS sequence"/>
</dbReference>
<dbReference type="STRING" id="602072.A0A1R3RVA1"/>
<reference evidence="2" key="1">
    <citation type="journal article" date="2017" name="Genome Biol.">
        <title>Comparative genomics reveals high biological diversity and specific adaptations in the industrially and medically important fungal genus Aspergillus.</title>
        <authorList>
            <person name="de Vries R.P."/>
            <person name="Riley R."/>
            <person name="Wiebenga A."/>
            <person name="Aguilar-Osorio G."/>
            <person name="Amillis S."/>
            <person name="Uchima C.A."/>
            <person name="Anderluh G."/>
            <person name="Asadollahi M."/>
            <person name="Askin M."/>
            <person name="Barry K."/>
            <person name="Battaglia E."/>
            <person name="Bayram O."/>
            <person name="Benocci T."/>
            <person name="Braus-Stromeyer S.A."/>
            <person name="Caldana C."/>
            <person name="Canovas D."/>
            <person name="Cerqueira G.C."/>
            <person name="Chen F."/>
            <person name="Chen W."/>
            <person name="Choi C."/>
            <person name="Clum A."/>
            <person name="Dos Santos R.A."/>
            <person name="Damasio A.R."/>
            <person name="Diallinas G."/>
            <person name="Emri T."/>
            <person name="Fekete E."/>
            <person name="Flipphi M."/>
            <person name="Freyberg S."/>
            <person name="Gallo A."/>
            <person name="Gournas C."/>
            <person name="Habgood R."/>
            <person name="Hainaut M."/>
            <person name="Harispe M.L."/>
            <person name="Henrissat B."/>
            <person name="Hilden K.S."/>
            <person name="Hope R."/>
            <person name="Hossain A."/>
            <person name="Karabika E."/>
            <person name="Karaffa L."/>
            <person name="Karanyi Z."/>
            <person name="Krasevec N."/>
            <person name="Kuo A."/>
            <person name="Kusch H."/>
            <person name="LaButti K."/>
            <person name="Lagendijk E.L."/>
            <person name="Lapidus A."/>
            <person name="Levasseur A."/>
            <person name="Lindquist E."/>
            <person name="Lipzen A."/>
            <person name="Logrieco A.F."/>
            <person name="MacCabe A."/>
            <person name="Maekelae M.R."/>
            <person name="Malavazi I."/>
            <person name="Melin P."/>
            <person name="Meyer V."/>
            <person name="Mielnichuk N."/>
            <person name="Miskei M."/>
            <person name="Molnar A.P."/>
            <person name="Mule G."/>
            <person name="Ngan C.Y."/>
            <person name="Orejas M."/>
            <person name="Orosz E."/>
            <person name="Ouedraogo J.P."/>
            <person name="Overkamp K.M."/>
            <person name="Park H.-S."/>
            <person name="Perrone G."/>
            <person name="Piumi F."/>
            <person name="Punt P.J."/>
            <person name="Ram A.F."/>
            <person name="Ramon A."/>
            <person name="Rauscher S."/>
            <person name="Record E."/>
            <person name="Riano-Pachon D.M."/>
            <person name="Robert V."/>
            <person name="Roehrig J."/>
            <person name="Ruller R."/>
            <person name="Salamov A."/>
            <person name="Salih N.S."/>
            <person name="Samson R.A."/>
            <person name="Sandor E."/>
            <person name="Sanguinetti M."/>
            <person name="Schuetze T."/>
            <person name="Sepcic K."/>
            <person name="Shelest E."/>
            <person name="Sherlock G."/>
            <person name="Sophianopoulou V."/>
            <person name="Squina F.M."/>
            <person name="Sun H."/>
            <person name="Susca A."/>
            <person name="Todd R.B."/>
            <person name="Tsang A."/>
            <person name="Unkles S.E."/>
            <person name="van de Wiele N."/>
            <person name="van Rossen-Uffink D."/>
            <person name="Oliveira J.V."/>
            <person name="Vesth T.C."/>
            <person name="Visser J."/>
            <person name="Yu J.-H."/>
            <person name="Zhou M."/>
            <person name="Andersen M.R."/>
            <person name="Archer D.B."/>
            <person name="Baker S.E."/>
            <person name="Benoit I."/>
            <person name="Brakhage A.A."/>
            <person name="Braus G.H."/>
            <person name="Fischer R."/>
            <person name="Frisvad J.C."/>
            <person name="Goldman G.H."/>
            <person name="Houbraken J."/>
            <person name="Oakley B."/>
            <person name="Pocsi I."/>
            <person name="Scazzocchio C."/>
            <person name="Seiboth B."/>
            <person name="vanKuyk P.A."/>
            <person name="Wortman J."/>
            <person name="Dyer P.S."/>
            <person name="Grigoriev I.V."/>
        </authorList>
    </citation>
    <scope>NUCLEOTIDE SEQUENCE [LARGE SCALE GENOMIC DNA]</scope>
    <source>
        <strain evidence="2">ITEM 5010</strain>
    </source>
</reference>